<keyword evidence="7" id="KW-0732">Signal</keyword>
<feature type="domain" description="BPTI/Kunitz inhibitor" evidence="8">
    <location>
        <begin position="129"/>
        <end position="179"/>
    </location>
</feature>
<evidence type="ECO:0000313" key="9">
    <source>
        <dbReference type="EMBL" id="KAH7973335.1"/>
    </source>
</evidence>
<dbReference type="VEuPathDB" id="VectorBase:RSAN_039158"/>
<keyword evidence="5" id="KW-0722">Serine protease inhibitor</keyword>
<dbReference type="AlphaFoldDB" id="A0A9D4T6J6"/>
<evidence type="ECO:0000256" key="4">
    <source>
        <dbReference type="ARBA" id="ARBA00022737"/>
    </source>
</evidence>
<organism evidence="9 10">
    <name type="scientific">Rhipicephalus sanguineus</name>
    <name type="common">Brown dog tick</name>
    <name type="synonym">Ixodes sanguineus</name>
    <dbReference type="NCBI Taxonomy" id="34632"/>
    <lineage>
        <taxon>Eukaryota</taxon>
        <taxon>Metazoa</taxon>
        <taxon>Ecdysozoa</taxon>
        <taxon>Arthropoda</taxon>
        <taxon>Chelicerata</taxon>
        <taxon>Arachnida</taxon>
        <taxon>Acari</taxon>
        <taxon>Parasitiformes</taxon>
        <taxon>Ixodida</taxon>
        <taxon>Ixodoidea</taxon>
        <taxon>Ixodidae</taxon>
        <taxon>Rhipicephalinae</taxon>
        <taxon>Rhipicephalus</taxon>
        <taxon>Rhipicephalus</taxon>
    </lineage>
</organism>
<evidence type="ECO:0000259" key="8">
    <source>
        <dbReference type="PROSITE" id="PS50279"/>
    </source>
</evidence>
<evidence type="ECO:0000256" key="5">
    <source>
        <dbReference type="ARBA" id="ARBA00022900"/>
    </source>
</evidence>
<feature type="signal peptide" evidence="7">
    <location>
        <begin position="1"/>
        <end position="15"/>
    </location>
</feature>
<dbReference type="InterPro" id="IPR050098">
    <property type="entry name" value="TFPI/VKTCI-like"/>
</dbReference>
<dbReference type="PROSITE" id="PS00280">
    <property type="entry name" value="BPTI_KUNITZ_1"/>
    <property type="match status" value="2"/>
</dbReference>
<dbReference type="EMBL" id="JABSTV010001247">
    <property type="protein sequence ID" value="KAH7973335.1"/>
    <property type="molecule type" value="Genomic_DNA"/>
</dbReference>
<evidence type="ECO:0000256" key="7">
    <source>
        <dbReference type="SAM" id="SignalP"/>
    </source>
</evidence>
<evidence type="ECO:0000256" key="2">
    <source>
        <dbReference type="ARBA" id="ARBA00022525"/>
    </source>
</evidence>
<gene>
    <name evidence="9" type="ORF">HPB52_024143</name>
</gene>
<evidence type="ECO:0000256" key="1">
    <source>
        <dbReference type="ARBA" id="ARBA00004613"/>
    </source>
</evidence>
<evidence type="ECO:0000313" key="10">
    <source>
        <dbReference type="Proteomes" id="UP000821837"/>
    </source>
</evidence>
<reference evidence="9" key="1">
    <citation type="journal article" date="2020" name="Cell">
        <title>Large-Scale Comparative Analyses of Tick Genomes Elucidate Their Genetic Diversity and Vector Capacities.</title>
        <authorList>
            <consortium name="Tick Genome and Microbiome Consortium (TIGMIC)"/>
            <person name="Jia N."/>
            <person name="Wang J."/>
            <person name="Shi W."/>
            <person name="Du L."/>
            <person name="Sun Y."/>
            <person name="Zhan W."/>
            <person name="Jiang J.F."/>
            <person name="Wang Q."/>
            <person name="Zhang B."/>
            <person name="Ji P."/>
            <person name="Bell-Sakyi L."/>
            <person name="Cui X.M."/>
            <person name="Yuan T.T."/>
            <person name="Jiang B.G."/>
            <person name="Yang W.F."/>
            <person name="Lam T.T."/>
            <person name="Chang Q.C."/>
            <person name="Ding S.J."/>
            <person name="Wang X.J."/>
            <person name="Zhu J.G."/>
            <person name="Ruan X.D."/>
            <person name="Zhao L."/>
            <person name="Wei J.T."/>
            <person name="Ye R.Z."/>
            <person name="Que T.C."/>
            <person name="Du C.H."/>
            <person name="Zhou Y.H."/>
            <person name="Cheng J.X."/>
            <person name="Dai P.F."/>
            <person name="Guo W.B."/>
            <person name="Han X.H."/>
            <person name="Huang E.J."/>
            <person name="Li L.F."/>
            <person name="Wei W."/>
            <person name="Gao Y.C."/>
            <person name="Liu J.Z."/>
            <person name="Shao H.Z."/>
            <person name="Wang X."/>
            <person name="Wang C.C."/>
            <person name="Yang T.C."/>
            <person name="Huo Q.B."/>
            <person name="Li W."/>
            <person name="Chen H.Y."/>
            <person name="Chen S.E."/>
            <person name="Zhou L.G."/>
            <person name="Ni X.B."/>
            <person name="Tian J.H."/>
            <person name="Sheng Y."/>
            <person name="Liu T."/>
            <person name="Pan Y.S."/>
            <person name="Xia L.Y."/>
            <person name="Li J."/>
            <person name="Zhao F."/>
            <person name="Cao W.C."/>
        </authorList>
    </citation>
    <scope>NUCLEOTIDE SEQUENCE</scope>
    <source>
        <strain evidence="9">Rsan-2018</strain>
    </source>
</reference>
<feature type="chain" id="PRO_5039345139" description="BPTI/Kunitz inhibitor domain-containing protein" evidence="7">
    <location>
        <begin position="16"/>
        <end position="195"/>
    </location>
</feature>
<proteinExistence type="predicted"/>
<dbReference type="PANTHER" id="PTHR10083:SF328">
    <property type="entry name" value="TISSUE FACTOR PATHWAY INHIBITOR"/>
    <property type="match status" value="1"/>
</dbReference>
<dbReference type="SUPFAM" id="SSF57362">
    <property type="entry name" value="BPTI-like"/>
    <property type="match status" value="2"/>
</dbReference>
<dbReference type="PANTHER" id="PTHR10083">
    <property type="entry name" value="KUNITZ-TYPE PROTEASE INHIBITOR-RELATED"/>
    <property type="match status" value="1"/>
</dbReference>
<dbReference type="InterPro" id="IPR020901">
    <property type="entry name" value="Prtase_inh_Kunz-CS"/>
</dbReference>
<dbReference type="InterPro" id="IPR002223">
    <property type="entry name" value="Kunitz_BPTI"/>
</dbReference>
<keyword evidence="3" id="KW-0646">Protease inhibitor</keyword>
<dbReference type="SMART" id="SM00131">
    <property type="entry name" value="KU"/>
    <property type="match status" value="2"/>
</dbReference>
<dbReference type="PROSITE" id="PS50279">
    <property type="entry name" value="BPTI_KUNITZ_2"/>
    <property type="match status" value="2"/>
</dbReference>
<keyword evidence="10" id="KW-1185">Reference proteome</keyword>
<protein>
    <recommendedName>
        <fullName evidence="8">BPTI/Kunitz inhibitor domain-containing protein</fullName>
    </recommendedName>
</protein>
<keyword evidence="2" id="KW-0964">Secreted</keyword>
<dbReference type="PRINTS" id="PR00759">
    <property type="entry name" value="BASICPTASE"/>
</dbReference>
<dbReference type="InterPro" id="IPR036880">
    <property type="entry name" value="Kunitz_BPTI_sf"/>
</dbReference>
<dbReference type="CDD" id="cd00109">
    <property type="entry name" value="Kunitz-type"/>
    <property type="match status" value="1"/>
</dbReference>
<accession>A0A9D4T6J6</accession>
<name>A0A9D4T6J6_RHISA</name>
<comment type="caution">
    <text evidence="9">The sequence shown here is derived from an EMBL/GenBank/DDBJ whole genome shotgun (WGS) entry which is preliminary data.</text>
</comment>
<dbReference type="Proteomes" id="UP000821837">
    <property type="component" value="Chromosome 11"/>
</dbReference>
<evidence type="ECO:0000256" key="3">
    <source>
        <dbReference type="ARBA" id="ARBA00022690"/>
    </source>
</evidence>
<dbReference type="FunFam" id="4.10.410.10:FF:000020">
    <property type="entry name" value="Collagen, type VI, alpha 3"/>
    <property type="match status" value="1"/>
</dbReference>
<dbReference type="Gene3D" id="4.10.410.10">
    <property type="entry name" value="Pancreatic trypsin inhibitor Kunitz domain"/>
    <property type="match status" value="2"/>
</dbReference>
<evidence type="ECO:0000256" key="6">
    <source>
        <dbReference type="ARBA" id="ARBA00023157"/>
    </source>
</evidence>
<keyword evidence="6" id="KW-1015">Disulfide bond</keyword>
<feature type="domain" description="BPTI/Kunitz inhibitor" evidence="8">
    <location>
        <begin position="44"/>
        <end position="94"/>
    </location>
</feature>
<dbReference type="Pfam" id="PF00014">
    <property type="entry name" value="Kunitz_BPTI"/>
    <property type="match status" value="2"/>
</dbReference>
<sequence>MKTYIFLAILGSVFAIISPYPHVEPFGGIEDSFISAARNFDKECRPAKDHGFCKALISMWWFNAESGKCEQFYYGGCGGNGNKYETEEQCMENCGAEKPILRPYPRALSFRGMTKDYRPGSGSFGGSVCQRPRYTGPCKAAFRRFYYDAATSSCRQFVYGGCQSNGNNFASHAACMAACAPSSPVRPVMPSPRMA</sequence>
<keyword evidence="4" id="KW-0677">Repeat</keyword>
<reference evidence="9" key="2">
    <citation type="submission" date="2021-09" db="EMBL/GenBank/DDBJ databases">
        <authorList>
            <person name="Jia N."/>
            <person name="Wang J."/>
            <person name="Shi W."/>
            <person name="Du L."/>
            <person name="Sun Y."/>
            <person name="Zhan W."/>
            <person name="Jiang J."/>
            <person name="Wang Q."/>
            <person name="Zhang B."/>
            <person name="Ji P."/>
            <person name="Sakyi L.B."/>
            <person name="Cui X."/>
            <person name="Yuan T."/>
            <person name="Jiang B."/>
            <person name="Yang W."/>
            <person name="Lam T.T.-Y."/>
            <person name="Chang Q."/>
            <person name="Ding S."/>
            <person name="Wang X."/>
            <person name="Zhu J."/>
            <person name="Ruan X."/>
            <person name="Zhao L."/>
            <person name="Wei J."/>
            <person name="Que T."/>
            <person name="Du C."/>
            <person name="Cheng J."/>
            <person name="Dai P."/>
            <person name="Han X."/>
            <person name="Huang E."/>
            <person name="Gao Y."/>
            <person name="Liu J."/>
            <person name="Shao H."/>
            <person name="Ye R."/>
            <person name="Li L."/>
            <person name="Wei W."/>
            <person name="Wang X."/>
            <person name="Wang C."/>
            <person name="Huo Q."/>
            <person name="Li W."/>
            <person name="Guo W."/>
            <person name="Chen H."/>
            <person name="Chen S."/>
            <person name="Zhou L."/>
            <person name="Zhou L."/>
            <person name="Ni X."/>
            <person name="Tian J."/>
            <person name="Zhou Y."/>
            <person name="Sheng Y."/>
            <person name="Liu T."/>
            <person name="Pan Y."/>
            <person name="Xia L."/>
            <person name="Li J."/>
            <person name="Zhao F."/>
            <person name="Cao W."/>
        </authorList>
    </citation>
    <scope>NUCLEOTIDE SEQUENCE</scope>
    <source>
        <strain evidence="9">Rsan-2018</strain>
        <tissue evidence="9">Larvae</tissue>
    </source>
</reference>
<dbReference type="GO" id="GO:0004867">
    <property type="term" value="F:serine-type endopeptidase inhibitor activity"/>
    <property type="evidence" value="ECO:0007669"/>
    <property type="project" value="UniProtKB-KW"/>
</dbReference>
<comment type="subcellular location">
    <subcellularLocation>
        <location evidence="1">Secreted</location>
    </subcellularLocation>
</comment>
<dbReference type="GO" id="GO:0005615">
    <property type="term" value="C:extracellular space"/>
    <property type="evidence" value="ECO:0007669"/>
    <property type="project" value="TreeGrafter"/>
</dbReference>